<evidence type="ECO:0000313" key="2">
    <source>
        <dbReference type="EMBL" id="BAE72869.1"/>
    </source>
</evidence>
<proteinExistence type="predicted"/>
<name>Q2PHG4_9PROT</name>
<keyword evidence="1" id="KW-0175">Coiled coil</keyword>
<accession>Q2PHG4</accession>
<gene>
    <name evidence="2" type="primary">mob</name>
</gene>
<geneLocation type="plasmid" evidence="2">
    <name>pMGT</name>
</geneLocation>
<dbReference type="GO" id="GO:0003677">
    <property type="term" value="F:DNA binding"/>
    <property type="evidence" value="ECO:0007669"/>
    <property type="project" value="InterPro"/>
</dbReference>
<dbReference type="GO" id="GO:0006310">
    <property type="term" value="P:DNA recombination"/>
    <property type="evidence" value="ECO:0007669"/>
    <property type="project" value="InterPro"/>
</dbReference>
<protein>
    <submittedName>
        <fullName evidence="2">Mob protein</fullName>
    </submittedName>
</protein>
<reference evidence="2" key="1">
    <citation type="journal article" date="2003" name="Appl. Environ. Microbiol.">
        <title>Design and application of a new cryptic-plasmid-based shuttle vector for Magnetospirillum magneticum.</title>
        <authorList>
            <person name="Okamura Y."/>
            <person name="Takeyama H."/>
            <person name="Sekine T."/>
            <person name="Sakaguchi T."/>
            <person name="Wahyudi A.T."/>
            <person name="Sato R."/>
            <person name="Kamiya S."/>
            <person name="Matsunaga T."/>
        </authorList>
    </citation>
    <scope>NUCLEOTIDE SEQUENCE</scope>
    <source>
        <strain evidence="2">MGT-1</strain>
        <plasmid evidence="2">pMGT</plasmid>
    </source>
</reference>
<evidence type="ECO:0000256" key="1">
    <source>
        <dbReference type="SAM" id="Coils"/>
    </source>
</evidence>
<keyword evidence="2" id="KW-0614">Plasmid</keyword>
<feature type="coiled-coil region" evidence="1">
    <location>
        <begin position="218"/>
        <end position="262"/>
    </location>
</feature>
<dbReference type="Gene3D" id="3.30.930.30">
    <property type="match status" value="1"/>
</dbReference>
<dbReference type="EMBL" id="AB116387">
    <property type="protein sequence ID" value="BAE72869.1"/>
    <property type="molecule type" value="Genomic_DNA"/>
</dbReference>
<dbReference type="AlphaFoldDB" id="Q2PHG4"/>
<dbReference type="CDD" id="cd17242">
    <property type="entry name" value="MobM_relaxase"/>
    <property type="match status" value="1"/>
</dbReference>
<sequence>MTPMADDSGVRRIVCRISKIHTMGVLKARSNHNLRTPGHDQLAHVDQAKSAQNEILIGTGDAMLDVQSALKSRLVGNIRKNGVIAVEMVMTARADWFAADPARAAAFKQRVLDEANARYGANLVTAVWHMDEEAPHLHLYIVPMDQRGKLNCRAQFSTMASLKQLQDWAGVVGNPLGLERGRPKVEFIVDGDEPPENQSPAEYRAQTKRDAEAAAAARIAAERDAAEAARLLIEAQEQAAAIRAAQAEIMAERRQLNEDKASFAETLRSHTRAMGLAFRSWLANFVGRGQMQADGGPLLTFKAACPASKREELQSEPANAYARLVVAHMPDRDALAVLETKSAEAKEWIQSLEREVTIGDDPPAPKPS</sequence>
<dbReference type="Pfam" id="PF01076">
    <property type="entry name" value="Mob_Pre"/>
    <property type="match status" value="1"/>
</dbReference>
<organism evidence="2">
    <name type="scientific">Paramagnetospirillum magneticum</name>
    <dbReference type="NCBI Taxonomy" id="84159"/>
    <lineage>
        <taxon>Bacteria</taxon>
        <taxon>Pseudomonadati</taxon>
        <taxon>Pseudomonadota</taxon>
        <taxon>Alphaproteobacteria</taxon>
        <taxon>Rhodospirillales</taxon>
        <taxon>Magnetospirillaceae</taxon>
        <taxon>Paramagnetospirillum</taxon>
    </lineage>
</organism>
<dbReference type="InterPro" id="IPR001668">
    <property type="entry name" value="Mob_Pre"/>
</dbReference>